<organism evidence="7 8">
    <name type="scientific">Agrocybe chaxingu</name>
    <dbReference type="NCBI Taxonomy" id="84603"/>
    <lineage>
        <taxon>Eukaryota</taxon>
        <taxon>Fungi</taxon>
        <taxon>Dikarya</taxon>
        <taxon>Basidiomycota</taxon>
        <taxon>Agaricomycotina</taxon>
        <taxon>Agaricomycetes</taxon>
        <taxon>Agaricomycetidae</taxon>
        <taxon>Agaricales</taxon>
        <taxon>Agaricineae</taxon>
        <taxon>Strophariaceae</taxon>
        <taxon>Agrocybe</taxon>
    </lineage>
</organism>
<dbReference type="EMBL" id="JANKHO010000162">
    <property type="protein sequence ID" value="KAJ3514089.1"/>
    <property type="molecule type" value="Genomic_DNA"/>
</dbReference>
<evidence type="ECO:0000313" key="7">
    <source>
        <dbReference type="EMBL" id="KAJ3514089.1"/>
    </source>
</evidence>
<reference evidence="7" key="1">
    <citation type="submission" date="2022-07" db="EMBL/GenBank/DDBJ databases">
        <title>Genome Sequence of Agrocybe chaxingu.</title>
        <authorList>
            <person name="Buettner E."/>
        </authorList>
    </citation>
    <scope>NUCLEOTIDE SEQUENCE</scope>
    <source>
        <strain evidence="7">MP-N11</strain>
    </source>
</reference>
<keyword evidence="1" id="KW-0479">Metal-binding</keyword>
<dbReference type="SUPFAM" id="SSF48371">
    <property type="entry name" value="ARM repeat"/>
    <property type="match status" value="1"/>
</dbReference>
<protein>
    <recommendedName>
        <fullName evidence="6">MYND-type domain-containing protein</fullName>
    </recommendedName>
</protein>
<evidence type="ECO:0000256" key="4">
    <source>
        <dbReference type="PROSITE-ProRule" id="PRU00134"/>
    </source>
</evidence>
<evidence type="ECO:0000313" key="8">
    <source>
        <dbReference type="Proteomes" id="UP001148786"/>
    </source>
</evidence>
<dbReference type="InterPro" id="IPR016024">
    <property type="entry name" value="ARM-type_fold"/>
</dbReference>
<feature type="compositionally biased region" description="Basic residues" evidence="5">
    <location>
        <begin position="1"/>
        <end position="14"/>
    </location>
</feature>
<evidence type="ECO:0000259" key="6">
    <source>
        <dbReference type="PROSITE" id="PS50865"/>
    </source>
</evidence>
<dbReference type="InterPro" id="IPR011989">
    <property type="entry name" value="ARM-like"/>
</dbReference>
<keyword evidence="3" id="KW-0862">Zinc</keyword>
<dbReference type="Proteomes" id="UP001148786">
    <property type="component" value="Unassembled WGS sequence"/>
</dbReference>
<feature type="compositionally biased region" description="Basic and acidic residues" evidence="5">
    <location>
        <begin position="25"/>
        <end position="35"/>
    </location>
</feature>
<gene>
    <name evidence="7" type="ORF">NLJ89_g2569</name>
</gene>
<dbReference type="Pfam" id="PF01753">
    <property type="entry name" value="zf-MYND"/>
    <property type="match status" value="1"/>
</dbReference>
<dbReference type="AlphaFoldDB" id="A0A9W8K6B4"/>
<evidence type="ECO:0000256" key="1">
    <source>
        <dbReference type="ARBA" id="ARBA00022723"/>
    </source>
</evidence>
<feature type="region of interest" description="Disordered" evidence="5">
    <location>
        <begin position="1"/>
        <end position="35"/>
    </location>
</feature>
<accession>A0A9W8K6B4</accession>
<evidence type="ECO:0000256" key="5">
    <source>
        <dbReference type="SAM" id="MobiDB-lite"/>
    </source>
</evidence>
<dbReference type="PROSITE" id="PS01360">
    <property type="entry name" value="ZF_MYND_1"/>
    <property type="match status" value="1"/>
</dbReference>
<feature type="compositionally biased region" description="Low complexity" evidence="5">
    <location>
        <begin position="15"/>
        <end position="24"/>
    </location>
</feature>
<evidence type="ECO:0000256" key="3">
    <source>
        <dbReference type="ARBA" id="ARBA00022833"/>
    </source>
</evidence>
<comment type="caution">
    <text evidence="7">The sequence shown here is derived from an EMBL/GenBank/DDBJ whole genome shotgun (WGS) entry which is preliminary data.</text>
</comment>
<feature type="domain" description="MYND-type" evidence="6">
    <location>
        <begin position="688"/>
        <end position="726"/>
    </location>
</feature>
<keyword evidence="2 4" id="KW-0863">Zinc-finger</keyword>
<keyword evidence="8" id="KW-1185">Reference proteome</keyword>
<dbReference type="Gene3D" id="6.10.140.2220">
    <property type="match status" value="1"/>
</dbReference>
<dbReference type="OrthoDB" id="341421at2759"/>
<name>A0A9W8K6B4_9AGAR</name>
<dbReference type="Gene3D" id="1.25.10.10">
    <property type="entry name" value="Leucine-rich Repeat Variant"/>
    <property type="match status" value="1"/>
</dbReference>
<dbReference type="SUPFAM" id="SSF144232">
    <property type="entry name" value="HIT/MYND zinc finger-like"/>
    <property type="match status" value="1"/>
</dbReference>
<proteinExistence type="predicted"/>
<evidence type="ECO:0000256" key="2">
    <source>
        <dbReference type="ARBA" id="ARBA00022771"/>
    </source>
</evidence>
<sequence length="728" mass="81645">MPGPGAKKKAKKTKGPSSSSSTARPRSDVDVVRTPDIDNSEGWNAVVNVLCDFFQLPDLTTRSGLKKVHASFNAIYTRLDKGYEQNIDNDRIRGGIVGIFARMCVDSLLRNKLFDKGGSQAGSQELISDDHTGILNKIIPLLHIDETRHLALRSLSTITHHGGSTARIEIAKHANVLTKLIRDLPDDEKVAELSVSTLAHSVSAVLEGVSKPANPCVLQAVDMVDILKTVLEAVKRPYRDPRSIYEHAIELVAMASIHASSAFKAYPSAINFLVAGFRSKDWVTRCTCMGGLIRLFRLEAENDQRFLDPMRFMNAIQRGVPDHLSDILIDYGQSRSEIFLTLSCTTEFQNAMIACMQTRDLYALGLKQAPLILKTEFSVADGMFEVEDPRTGKRSIDEFGLPFRMWSDSLPHAARAIRQKKKPEEQDYADILDIKYMIMRQRIPDAVALAKKGLQRNPEQAYFHYAITLAADNVQGLRAAKKGLKCKLITPFVKYQMMQRAVEHAGDMGVKVLQEMPEAGEQRWEEGIAFLMSALEDAKAYVDGAPPDNRHMKNVGYWYILLTLLVKEDLSPDLRELKDAIQKLKIADQFSEFMGVPPPKTNLRLAQQAAIKHYPLGVKEFSRIYEELDKIKAKDAPEISHERLEDDLAAWLEDMRLEDGTLEERTRCGGFGHGETKVNFDKVTLYRCSWCGNPSAVLRKCSGCAKTRYCDSGCQKMHWPDHKKACKS</sequence>
<dbReference type="InterPro" id="IPR002893">
    <property type="entry name" value="Znf_MYND"/>
</dbReference>
<dbReference type="PROSITE" id="PS50865">
    <property type="entry name" value="ZF_MYND_2"/>
    <property type="match status" value="1"/>
</dbReference>
<dbReference type="GO" id="GO:0008270">
    <property type="term" value="F:zinc ion binding"/>
    <property type="evidence" value="ECO:0007669"/>
    <property type="project" value="UniProtKB-KW"/>
</dbReference>